<sequence>MQLSFVDGSEVLMNLVLWIVLTVSLVRCHIAAGHGAPQGDSQACGINKPRSPFEDSDILFNPGDAAMGVVTQCIKSSKCFRAKRNVIHPGGPPALGSECRSSLTALVANVDSDSAGPIATMQIQTFREEIIQDLESMLEYVLRMYMGYPGGVDKKDPKSQRINFYPAQSSFFTSKQRGIDPNTMSVVGVATDDGLQSLSFAFCHVYAHSIRSVSIPALVYYTDIVCPCAKHHYDPSTNLELTGSESVTNTEHMNAHLEVFLANFRPLHESIRKMMYLC</sequence>
<dbReference type="Proteomes" id="UP000814128">
    <property type="component" value="Unassembled WGS sequence"/>
</dbReference>
<reference evidence="1" key="2">
    <citation type="journal article" date="2022" name="New Phytol.">
        <title>Evolutionary transition to the ectomycorrhizal habit in the genomes of a hyperdiverse lineage of mushroom-forming fungi.</title>
        <authorList>
            <person name="Looney B."/>
            <person name="Miyauchi S."/>
            <person name="Morin E."/>
            <person name="Drula E."/>
            <person name="Courty P.E."/>
            <person name="Kohler A."/>
            <person name="Kuo A."/>
            <person name="LaButti K."/>
            <person name="Pangilinan J."/>
            <person name="Lipzen A."/>
            <person name="Riley R."/>
            <person name="Andreopoulos W."/>
            <person name="He G."/>
            <person name="Johnson J."/>
            <person name="Nolan M."/>
            <person name="Tritt A."/>
            <person name="Barry K.W."/>
            <person name="Grigoriev I.V."/>
            <person name="Nagy L.G."/>
            <person name="Hibbett D."/>
            <person name="Henrissat B."/>
            <person name="Matheny P.B."/>
            <person name="Labbe J."/>
            <person name="Martin F.M."/>
        </authorList>
    </citation>
    <scope>NUCLEOTIDE SEQUENCE</scope>
    <source>
        <strain evidence="1">EC-137</strain>
    </source>
</reference>
<keyword evidence="2" id="KW-1185">Reference proteome</keyword>
<gene>
    <name evidence="1" type="ORF">K488DRAFT_73549</name>
</gene>
<comment type="caution">
    <text evidence="1">The sequence shown here is derived from an EMBL/GenBank/DDBJ whole genome shotgun (WGS) entry which is preliminary data.</text>
</comment>
<organism evidence="1 2">
    <name type="scientific">Vararia minispora EC-137</name>
    <dbReference type="NCBI Taxonomy" id="1314806"/>
    <lineage>
        <taxon>Eukaryota</taxon>
        <taxon>Fungi</taxon>
        <taxon>Dikarya</taxon>
        <taxon>Basidiomycota</taxon>
        <taxon>Agaricomycotina</taxon>
        <taxon>Agaricomycetes</taxon>
        <taxon>Russulales</taxon>
        <taxon>Lachnocladiaceae</taxon>
        <taxon>Vararia</taxon>
    </lineage>
</organism>
<evidence type="ECO:0000313" key="1">
    <source>
        <dbReference type="EMBL" id="KAI0028720.1"/>
    </source>
</evidence>
<name>A0ACB8QAZ5_9AGAM</name>
<proteinExistence type="predicted"/>
<protein>
    <submittedName>
        <fullName evidence="1">Uncharacterized protein</fullName>
    </submittedName>
</protein>
<dbReference type="EMBL" id="MU273728">
    <property type="protein sequence ID" value="KAI0028720.1"/>
    <property type="molecule type" value="Genomic_DNA"/>
</dbReference>
<evidence type="ECO:0000313" key="2">
    <source>
        <dbReference type="Proteomes" id="UP000814128"/>
    </source>
</evidence>
<accession>A0ACB8QAZ5</accession>
<reference evidence="1" key="1">
    <citation type="submission" date="2021-02" db="EMBL/GenBank/DDBJ databases">
        <authorList>
            <consortium name="DOE Joint Genome Institute"/>
            <person name="Ahrendt S."/>
            <person name="Looney B.P."/>
            <person name="Miyauchi S."/>
            <person name="Morin E."/>
            <person name="Drula E."/>
            <person name="Courty P.E."/>
            <person name="Chicoki N."/>
            <person name="Fauchery L."/>
            <person name="Kohler A."/>
            <person name="Kuo A."/>
            <person name="Labutti K."/>
            <person name="Pangilinan J."/>
            <person name="Lipzen A."/>
            <person name="Riley R."/>
            <person name="Andreopoulos W."/>
            <person name="He G."/>
            <person name="Johnson J."/>
            <person name="Barry K.W."/>
            <person name="Grigoriev I.V."/>
            <person name="Nagy L."/>
            <person name="Hibbett D."/>
            <person name="Henrissat B."/>
            <person name="Matheny P.B."/>
            <person name="Labbe J."/>
            <person name="Martin F."/>
        </authorList>
    </citation>
    <scope>NUCLEOTIDE SEQUENCE</scope>
    <source>
        <strain evidence="1">EC-137</strain>
    </source>
</reference>